<reference evidence="2" key="1">
    <citation type="journal article" date="2019" name="Int. J. Syst. Evol. Microbiol.">
        <title>The Global Catalogue of Microorganisms (GCM) 10K type strain sequencing project: providing services to taxonomists for standard genome sequencing and annotation.</title>
        <authorList>
            <consortium name="The Broad Institute Genomics Platform"/>
            <consortium name="The Broad Institute Genome Sequencing Center for Infectious Disease"/>
            <person name="Wu L."/>
            <person name="Ma J."/>
        </authorList>
    </citation>
    <scope>NUCLEOTIDE SEQUENCE [LARGE SCALE GENOMIC DNA]</scope>
    <source>
        <strain evidence="2">KCTC 52368</strain>
    </source>
</reference>
<organism evidence="1 2">
    <name type="scientific">Croceitalea marina</name>
    <dbReference type="NCBI Taxonomy" id="1775166"/>
    <lineage>
        <taxon>Bacteria</taxon>
        <taxon>Pseudomonadati</taxon>
        <taxon>Bacteroidota</taxon>
        <taxon>Flavobacteriia</taxon>
        <taxon>Flavobacteriales</taxon>
        <taxon>Flavobacteriaceae</taxon>
        <taxon>Croceitalea</taxon>
    </lineage>
</organism>
<dbReference type="EMBL" id="JBHULB010000008">
    <property type="protein sequence ID" value="MFD2586797.1"/>
    <property type="molecule type" value="Genomic_DNA"/>
</dbReference>
<evidence type="ECO:0000313" key="1">
    <source>
        <dbReference type="EMBL" id="MFD2586797.1"/>
    </source>
</evidence>
<dbReference type="InterPro" id="IPR059226">
    <property type="entry name" value="Choice_anch_Q_dom"/>
</dbReference>
<proteinExistence type="predicted"/>
<sequence>MKKIRLKHIIVVLFIVSLALSSSCRKDFDFKPSSGNLEFSKDTVFLDTVFTNIGSSTYSLKVYNRSNNDIQIPTISLENGQESNYRLNVDGAAGKTFENVPLLAKDSLFIFVEVTIPQDQVNQDEFLYTDAIKFGASGNTQKVELVTLIKDAVFLYPRELADGSTQSLLLGINDEGDEIRIEGFFLEDNELNFTNEKPYVVYGYAVVPNERVATFEAGTRVHFHKNSGLLVSPEASIQVNGMLSTDQELLENEVIFEGDRLEPGFSDTPGQWGTIWLTRGSIDNQLNYLTIKNATVGLLVEGNGDFTNSNLTVSNTQVYNSLSFNLRTKSCKITANNLVLGNSGSVSAFLSLGGDYNFNHCTIANYWSNSFRNVPSLVITNFEETDSGEIVSSDLIGANFSNSIIDGNRSIELSLLKNDSALFQYNFTSCALKFSDTTGEFNNDPLYNFDNILFFNSTLLNQELSFVNSSENHFLLNQNSAARDNGNIELAQLNPTDILGVNRINLPDIGAYEFVSQN</sequence>
<dbReference type="NCBIfam" id="NF041518">
    <property type="entry name" value="choice_anch_Q"/>
    <property type="match status" value="1"/>
</dbReference>
<accession>A0ABW5MU58</accession>
<protein>
    <submittedName>
        <fullName evidence="1">Choice-of-anchor Q domain-containing protein</fullName>
    </submittedName>
</protein>
<name>A0ABW5MU58_9FLAO</name>
<keyword evidence="2" id="KW-1185">Reference proteome</keyword>
<gene>
    <name evidence="1" type="ORF">ACFSQJ_07640</name>
</gene>
<dbReference type="Proteomes" id="UP001597526">
    <property type="component" value="Unassembled WGS sequence"/>
</dbReference>
<comment type="caution">
    <text evidence="1">The sequence shown here is derived from an EMBL/GenBank/DDBJ whole genome shotgun (WGS) entry which is preliminary data.</text>
</comment>
<dbReference type="PROSITE" id="PS51257">
    <property type="entry name" value="PROKAR_LIPOPROTEIN"/>
    <property type="match status" value="1"/>
</dbReference>
<dbReference type="RefSeq" id="WP_377766357.1">
    <property type="nucleotide sequence ID" value="NZ_JBHULB010000008.1"/>
</dbReference>
<evidence type="ECO:0000313" key="2">
    <source>
        <dbReference type="Proteomes" id="UP001597526"/>
    </source>
</evidence>